<dbReference type="Pfam" id="PF07690">
    <property type="entry name" value="MFS_1"/>
    <property type="match status" value="2"/>
</dbReference>
<feature type="domain" description="Major facilitator superfamily (MFS) profile" evidence="4">
    <location>
        <begin position="1"/>
        <end position="454"/>
    </location>
</feature>
<protein>
    <submittedName>
        <fullName evidence="5">MFS general substrate transporter</fullName>
    </submittedName>
</protein>
<dbReference type="Gene3D" id="1.20.1250.20">
    <property type="entry name" value="MFS general substrate transporter like domains"/>
    <property type="match status" value="2"/>
</dbReference>
<feature type="transmembrane region" description="Helical" evidence="3">
    <location>
        <begin position="114"/>
        <end position="134"/>
    </location>
</feature>
<feature type="transmembrane region" description="Helical" evidence="3">
    <location>
        <begin position="155"/>
        <end position="176"/>
    </location>
</feature>
<dbReference type="PANTHER" id="PTHR23520">
    <property type="entry name" value="TRANSPORTER, PUTATIVE (AFU_ORTHOLOGUE AFUA_3G04000)-RELATED"/>
    <property type="match status" value="1"/>
</dbReference>
<name>A0A1J7IIA3_9PEZI</name>
<evidence type="ECO:0000256" key="3">
    <source>
        <dbReference type="SAM" id="Phobius"/>
    </source>
</evidence>
<feature type="transmembrane region" description="Helical" evidence="3">
    <location>
        <begin position="60"/>
        <end position="79"/>
    </location>
</feature>
<dbReference type="InterPro" id="IPR036259">
    <property type="entry name" value="MFS_trans_sf"/>
</dbReference>
<feature type="region of interest" description="Disordered" evidence="2">
    <location>
        <begin position="235"/>
        <end position="255"/>
    </location>
</feature>
<evidence type="ECO:0000259" key="4">
    <source>
        <dbReference type="PROSITE" id="PS50850"/>
    </source>
</evidence>
<accession>A0A1J7IIA3</accession>
<dbReference type="PROSITE" id="PS50850">
    <property type="entry name" value="MFS"/>
    <property type="match status" value="1"/>
</dbReference>
<keyword evidence="3" id="KW-0812">Transmembrane</keyword>
<dbReference type="SUPFAM" id="SSF103473">
    <property type="entry name" value="MFS general substrate transporter"/>
    <property type="match status" value="1"/>
</dbReference>
<dbReference type="EMBL" id="KV875100">
    <property type="protein sequence ID" value="OIW27093.1"/>
    <property type="molecule type" value="Genomic_DNA"/>
</dbReference>
<dbReference type="InParanoid" id="A0A1J7IIA3"/>
<feature type="transmembrane region" description="Helical" evidence="3">
    <location>
        <begin position="196"/>
        <end position="213"/>
    </location>
</feature>
<sequence>MKPSTLASHLYRESGLRSVYATGSDAWLLILSRCCRMFAYGSTSLVLALFFAELNVSDEHIGLFMTLTLAGDVLLSLLLTLVADKVGRRRTLLAGSVLMILSGATFALCENYWVLLLAAVIGVISATGGDFGPFRAIEESTMSELTTPNTRADVLVWYVTMSSLGSSVGTVCSGRAIEWLHESRSWSLLDAYHATFWLYVVTGAANLLASLLLSAKCELKKDAAVAAPQTVEAEPFLEQSTSDDEGNEVMHDNKTSPSVRTAWVAQISPQTRNIMLALWFLLMVDSLADGMVSMPLTTYYMDQKFHLPKSLLGGIVSTGYLLASCSTILAGPLSRHIGLVNTMVFTHIPSSTGVLLFPFPQSVALTFALLLLRVGLNNMDQAPRAALIAAVVKPEERTAVMGVTAVLRTLASTVGPTVTGVLSGSDRFWIAFVVAGALRLAYDIGLFAMFINIELYKHEPTADETWLSDQPAEPTGSHGP</sequence>
<keyword evidence="6" id="KW-1185">Reference proteome</keyword>
<dbReference type="AlphaFoldDB" id="A0A1J7IIA3"/>
<evidence type="ECO:0000256" key="2">
    <source>
        <dbReference type="SAM" id="MobiDB-lite"/>
    </source>
</evidence>
<gene>
    <name evidence="5" type="ORF">CONLIGDRAFT_656301</name>
</gene>
<feature type="transmembrane region" description="Helical" evidence="3">
    <location>
        <begin position="37"/>
        <end position="54"/>
    </location>
</feature>
<dbReference type="PANTHER" id="PTHR23520:SF5">
    <property type="entry name" value="TRANSPORTER, PUTATIVE (AFU_ORTHOLOGUE AFUA_3G04000)-RELATED"/>
    <property type="match status" value="1"/>
</dbReference>
<reference evidence="5 6" key="1">
    <citation type="submission" date="2016-10" db="EMBL/GenBank/DDBJ databases">
        <title>Draft genome sequence of Coniochaeta ligniaria NRRL30616, a lignocellulolytic fungus for bioabatement of inhibitors in plant biomass hydrolysates.</title>
        <authorList>
            <consortium name="DOE Joint Genome Institute"/>
            <person name="Jimenez D.J."/>
            <person name="Hector R.E."/>
            <person name="Riley R."/>
            <person name="Sun H."/>
            <person name="Grigoriev I.V."/>
            <person name="Van Elsas J.D."/>
            <person name="Nichols N.N."/>
        </authorList>
    </citation>
    <scope>NUCLEOTIDE SEQUENCE [LARGE SCALE GENOMIC DNA]</scope>
    <source>
        <strain evidence="5 6">NRRL 30616</strain>
    </source>
</reference>
<dbReference type="STRING" id="1408157.A0A1J7IIA3"/>
<organism evidence="5 6">
    <name type="scientific">Coniochaeta ligniaria NRRL 30616</name>
    <dbReference type="NCBI Taxonomy" id="1408157"/>
    <lineage>
        <taxon>Eukaryota</taxon>
        <taxon>Fungi</taxon>
        <taxon>Dikarya</taxon>
        <taxon>Ascomycota</taxon>
        <taxon>Pezizomycotina</taxon>
        <taxon>Sordariomycetes</taxon>
        <taxon>Sordariomycetidae</taxon>
        <taxon>Coniochaetales</taxon>
        <taxon>Coniochaetaceae</taxon>
        <taxon>Coniochaeta</taxon>
    </lineage>
</organism>
<dbReference type="OrthoDB" id="10027823at2759"/>
<evidence type="ECO:0000256" key="1">
    <source>
        <dbReference type="ARBA" id="ARBA00004141"/>
    </source>
</evidence>
<feature type="transmembrane region" description="Helical" evidence="3">
    <location>
        <begin position="311"/>
        <end position="333"/>
    </location>
</feature>
<feature type="transmembrane region" description="Helical" evidence="3">
    <location>
        <begin position="354"/>
        <end position="376"/>
    </location>
</feature>
<dbReference type="InterPro" id="IPR011701">
    <property type="entry name" value="MFS"/>
</dbReference>
<evidence type="ECO:0000313" key="5">
    <source>
        <dbReference type="EMBL" id="OIW27093.1"/>
    </source>
</evidence>
<proteinExistence type="predicted"/>
<comment type="subcellular location">
    <subcellularLocation>
        <location evidence="1">Membrane</location>
        <topology evidence="1">Multi-pass membrane protein</topology>
    </subcellularLocation>
</comment>
<feature type="transmembrane region" description="Helical" evidence="3">
    <location>
        <begin position="276"/>
        <end position="299"/>
    </location>
</feature>
<keyword evidence="3" id="KW-1133">Transmembrane helix</keyword>
<feature type="transmembrane region" description="Helical" evidence="3">
    <location>
        <begin position="428"/>
        <end position="451"/>
    </location>
</feature>
<dbReference type="FunCoup" id="A0A1J7IIA3">
    <property type="interactions" value="131"/>
</dbReference>
<dbReference type="GO" id="GO:0000329">
    <property type="term" value="C:fungal-type vacuole membrane"/>
    <property type="evidence" value="ECO:0007669"/>
    <property type="project" value="TreeGrafter"/>
</dbReference>
<dbReference type="Proteomes" id="UP000182658">
    <property type="component" value="Unassembled WGS sequence"/>
</dbReference>
<dbReference type="InterPro" id="IPR020846">
    <property type="entry name" value="MFS_dom"/>
</dbReference>
<evidence type="ECO:0000313" key="6">
    <source>
        <dbReference type="Proteomes" id="UP000182658"/>
    </source>
</evidence>
<keyword evidence="3" id="KW-0472">Membrane</keyword>
<dbReference type="GO" id="GO:0022857">
    <property type="term" value="F:transmembrane transporter activity"/>
    <property type="evidence" value="ECO:0007669"/>
    <property type="project" value="InterPro"/>
</dbReference>
<feature type="transmembrane region" description="Helical" evidence="3">
    <location>
        <begin position="91"/>
        <end position="108"/>
    </location>
</feature>